<evidence type="ECO:0000313" key="1">
    <source>
        <dbReference type="EMBL" id="VAW53366.1"/>
    </source>
</evidence>
<proteinExistence type="predicted"/>
<dbReference type="PANTHER" id="PTHR30087">
    <property type="entry name" value="INNER MEMBRANE PROTEIN"/>
    <property type="match status" value="1"/>
</dbReference>
<dbReference type="EMBL" id="UOFE01000034">
    <property type="protein sequence ID" value="VAW53366.1"/>
    <property type="molecule type" value="Genomic_DNA"/>
</dbReference>
<protein>
    <submittedName>
        <fullName evidence="1">Uncharacterized protein</fullName>
    </submittedName>
</protein>
<name>A0A3B0X969_9ZZZZ</name>
<organism evidence="1">
    <name type="scientific">hydrothermal vent metagenome</name>
    <dbReference type="NCBI Taxonomy" id="652676"/>
    <lineage>
        <taxon>unclassified sequences</taxon>
        <taxon>metagenomes</taxon>
        <taxon>ecological metagenomes</taxon>
    </lineage>
</organism>
<dbReference type="InterPro" id="IPR007553">
    <property type="entry name" value="2-thiour_desulf"/>
</dbReference>
<dbReference type="AlphaFoldDB" id="A0A3B0X969"/>
<sequence length="161" mass="18078">MRYDGKSKANIIVIERLGKVFQLIPVCPEVEAGLSIPRPAVQLTGEIKNPKLTGRDDPSIDVTDIMQNYCETKPGELNHLSGFIFKSRSPSCGLNSTPIFINGLRVTETSRGIFAKHLCETYTKLPVIEDTELSEENLLNHFIQTVLSHHYPRIIKPELFS</sequence>
<dbReference type="Pfam" id="PF04463">
    <property type="entry name" value="2-thiour_desulf"/>
    <property type="match status" value="1"/>
</dbReference>
<dbReference type="PANTHER" id="PTHR30087:SF0">
    <property type="entry name" value="INNER MEMBRANE PROTEIN"/>
    <property type="match status" value="1"/>
</dbReference>
<gene>
    <name evidence="1" type="ORF">MNBD_GAMMA05-319</name>
</gene>
<reference evidence="1" key="1">
    <citation type="submission" date="2018-06" db="EMBL/GenBank/DDBJ databases">
        <authorList>
            <person name="Zhirakovskaya E."/>
        </authorList>
    </citation>
    <scope>NUCLEOTIDE SEQUENCE</scope>
</reference>
<accession>A0A3B0X969</accession>